<dbReference type="RefSeq" id="WP_069911845.1">
    <property type="nucleotide sequence ID" value="NZ_LAJE02000352.1"/>
</dbReference>
<dbReference type="EMBL" id="LAJE02000352">
    <property type="protein sequence ID" value="OEO28850.1"/>
    <property type="molecule type" value="Genomic_DNA"/>
</dbReference>
<gene>
    <name evidence="4" type="ORF">VW23_002655</name>
</gene>
<evidence type="ECO:0000313" key="5">
    <source>
        <dbReference type="Proteomes" id="UP000095463"/>
    </source>
</evidence>
<dbReference type="PANTHER" id="PTHR44757">
    <property type="entry name" value="DIGUANYLATE CYCLASE DGCP"/>
    <property type="match status" value="1"/>
</dbReference>
<dbReference type="NCBIfam" id="TIGR00254">
    <property type="entry name" value="GGDEF"/>
    <property type="match status" value="1"/>
</dbReference>
<accession>A0A1E5XJT0</accession>
<dbReference type="InterPro" id="IPR035965">
    <property type="entry name" value="PAS-like_dom_sf"/>
</dbReference>
<dbReference type="InterPro" id="IPR052155">
    <property type="entry name" value="Biofilm_reg_signaling"/>
</dbReference>
<dbReference type="Proteomes" id="UP000095463">
    <property type="component" value="Unassembled WGS sequence"/>
</dbReference>
<dbReference type="CDD" id="cd01949">
    <property type="entry name" value="GGDEF"/>
    <property type="match status" value="1"/>
</dbReference>
<comment type="caution">
    <text evidence="4">The sequence shown here is derived from an EMBL/GenBank/DDBJ whole genome shotgun (WGS) entry which is preliminary data.</text>
</comment>
<evidence type="ECO:0000259" key="2">
    <source>
        <dbReference type="PROSITE" id="PS50883"/>
    </source>
</evidence>
<dbReference type="SMART" id="SM00267">
    <property type="entry name" value="GGDEF"/>
    <property type="match status" value="1"/>
</dbReference>
<dbReference type="AlphaFoldDB" id="A0A1E5XJT0"/>
<feature type="domain" description="GGDEF" evidence="3">
    <location>
        <begin position="199"/>
        <end position="331"/>
    </location>
</feature>
<organism evidence="4 5">
    <name type="scientific">Devosia insulae DS-56</name>
    <dbReference type="NCBI Taxonomy" id="1116389"/>
    <lineage>
        <taxon>Bacteria</taxon>
        <taxon>Pseudomonadati</taxon>
        <taxon>Pseudomonadota</taxon>
        <taxon>Alphaproteobacteria</taxon>
        <taxon>Hyphomicrobiales</taxon>
        <taxon>Devosiaceae</taxon>
        <taxon>Devosia</taxon>
    </lineage>
</organism>
<dbReference type="InterPro" id="IPR001633">
    <property type="entry name" value="EAL_dom"/>
</dbReference>
<dbReference type="CDD" id="cd01948">
    <property type="entry name" value="EAL"/>
    <property type="match status" value="1"/>
</dbReference>
<evidence type="ECO:0000313" key="4">
    <source>
        <dbReference type="EMBL" id="OEO28850.1"/>
    </source>
</evidence>
<dbReference type="InterPro" id="IPR029787">
    <property type="entry name" value="Nucleotide_cyclase"/>
</dbReference>
<feature type="region of interest" description="Disordered" evidence="1">
    <location>
        <begin position="1"/>
        <end position="20"/>
    </location>
</feature>
<dbReference type="PROSITE" id="PS50887">
    <property type="entry name" value="GGDEF"/>
    <property type="match status" value="1"/>
</dbReference>
<evidence type="ECO:0000256" key="1">
    <source>
        <dbReference type="SAM" id="MobiDB-lite"/>
    </source>
</evidence>
<dbReference type="Gene3D" id="3.30.70.270">
    <property type="match status" value="1"/>
</dbReference>
<sequence length="603" mass="65231">MPKTGKTPTAPPDAAAPPEADTTALLKLTRSLGTARGKLRAQDLHLRAILDNLAHGISLYDRQGRLVLCNQQFLDIYRLPPELGRRGTTFRQILEARVAGNTHVGDDVEDYVADRLSAVREHRTLGGIHRLNSGQVISMTHQPIDDGGWISTHKDVTELHNMQAELTHLAYHDALTGLPNRTLFYRRVGNAFHDVGRASGFAVLCLDLDGFKAINDSLGHAAGDALLKQFAGRLGGCLGPMDSAARMGGDEFAVLHRGGDAESALDLATSICAATVAPYDLDGQVLTIAVGIGIAVAGADGNEPDELLHNADVALYAAKRDGRGAIRCFEPELNRIGVDRRRLEADLRRALEFGEFQLYFQPILNLRTHAFSGFEALLRWQHPERGLVPPCDFIPVAEETGLIVPIGDWVIREALAEAARWPGELKIAVNVSSVQLVRGNLVTTLVHALAASGIAHERVEIEITESVFLENSDQSLDTLRQLRALGVRIALDDFGTGFSALGYLLAFPFDKIKIDGTFIRALDSAEGAETIVAAVADIGARLMMATTAEGIETAEQLRGVHAAGYTEAQGYLISRPMARDAVRRLVFASDAMPEPPLEQREAG</sequence>
<dbReference type="SMART" id="SM00052">
    <property type="entry name" value="EAL"/>
    <property type="match status" value="1"/>
</dbReference>
<dbReference type="Gene3D" id="3.30.450.20">
    <property type="entry name" value="PAS domain"/>
    <property type="match status" value="1"/>
</dbReference>
<evidence type="ECO:0000259" key="3">
    <source>
        <dbReference type="PROSITE" id="PS50887"/>
    </source>
</evidence>
<dbReference type="InterPro" id="IPR000160">
    <property type="entry name" value="GGDEF_dom"/>
</dbReference>
<dbReference type="SUPFAM" id="SSF55785">
    <property type="entry name" value="PYP-like sensor domain (PAS domain)"/>
    <property type="match status" value="1"/>
</dbReference>
<name>A0A1E5XJT0_9HYPH</name>
<evidence type="ECO:0008006" key="6">
    <source>
        <dbReference type="Google" id="ProtNLM"/>
    </source>
</evidence>
<keyword evidence="5" id="KW-1185">Reference proteome</keyword>
<dbReference type="SUPFAM" id="SSF55073">
    <property type="entry name" value="Nucleotide cyclase"/>
    <property type="match status" value="1"/>
</dbReference>
<proteinExistence type="predicted"/>
<dbReference type="PROSITE" id="PS50883">
    <property type="entry name" value="EAL"/>
    <property type="match status" value="1"/>
</dbReference>
<dbReference type="InterPro" id="IPR035919">
    <property type="entry name" value="EAL_sf"/>
</dbReference>
<feature type="domain" description="EAL" evidence="2">
    <location>
        <begin position="340"/>
        <end position="590"/>
    </location>
</feature>
<dbReference type="Gene3D" id="3.20.20.450">
    <property type="entry name" value="EAL domain"/>
    <property type="match status" value="1"/>
</dbReference>
<dbReference type="InterPro" id="IPR043128">
    <property type="entry name" value="Rev_trsase/Diguanyl_cyclase"/>
</dbReference>
<dbReference type="Pfam" id="PF00563">
    <property type="entry name" value="EAL"/>
    <property type="match status" value="1"/>
</dbReference>
<dbReference type="OrthoDB" id="9814202at2"/>
<dbReference type="PANTHER" id="PTHR44757:SF2">
    <property type="entry name" value="BIOFILM ARCHITECTURE MAINTENANCE PROTEIN MBAA"/>
    <property type="match status" value="1"/>
</dbReference>
<dbReference type="Pfam" id="PF12860">
    <property type="entry name" value="PAS_7"/>
    <property type="match status" value="1"/>
</dbReference>
<dbReference type="Pfam" id="PF00990">
    <property type="entry name" value="GGDEF"/>
    <property type="match status" value="1"/>
</dbReference>
<protein>
    <recommendedName>
        <fullName evidence="6">Diguanylate cyclase</fullName>
    </recommendedName>
</protein>
<reference evidence="4 5" key="1">
    <citation type="journal article" date="2015" name="Genome Announc.">
        <title>Genome Assemblies of Three Soil-Associated Devosia species: D. insulae, D. limi, and D. soli.</title>
        <authorList>
            <person name="Hassan Y.I."/>
            <person name="Lepp D."/>
            <person name="Zhou T."/>
        </authorList>
    </citation>
    <scope>NUCLEOTIDE SEQUENCE [LARGE SCALE GENOMIC DNA]</scope>
    <source>
        <strain evidence="4 5">DS-56</strain>
    </source>
</reference>
<dbReference type="SUPFAM" id="SSF141868">
    <property type="entry name" value="EAL domain-like"/>
    <property type="match status" value="1"/>
</dbReference>